<proteinExistence type="predicted"/>
<evidence type="ECO:0000313" key="1">
    <source>
        <dbReference type="EMBL" id="KAI8572107.1"/>
    </source>
</evidence>
<protein>
    <submittedName>
        <fullName evidence="1">Uncharacterized protein</fullName>
    </submittedName>
</protein>
<reference evidence="1" key="1">
    <citation type="submission" date="2022-02" db="EMBL/GenBank/DDBJ databases">
        <title>Plant Genome Project.</title>
        <authorList>
            <person name="Zhang R.-G."/>
        </authorList>
    </citation>
    <scope>NUCLEOTIDE SEQUENCE</scope>
    <source>
        <strain evidence="1">AT1</strain>
    </source>
</reference>
<accession>A0ACC0Q238</accession>
<name>A0ACC0Q238_RHOML</name>
<organism evidence="1 2">
    <name type="scientific">Rhododendron molle</name>
    <name type="common">Chinese azalea</name>
    <name type="synonym">Azalea mollis</name>
    <dbReference type="NCBI Taxonomy" id="49168"/>
    <lineage>
        <taxon>Eukaryota</taxon>
        <taxon>Viridiplantae</taxon>
        <taxon>Streptophyta</taxon>
        <taxon>Embryophyta</taxon>
        <taxon>Tracheophyta</taxon>
        <taxon>Spermatophyta</taxon>
        <taxon>Magnoliopsida</taxon>
        <taxon>eudicotyledons</taxon>
        <taxon>Gunneridae</taxon>
        <taxon>Pentapetalae</taxon>
        <taxon>asterids</taxon>
        <taxon>Ericales</taxon>
        <taxon>Ericaceae</taxon>
        <taxon>Ericoideae</taxon>
        <taxon>Rhodoreae</taxon>
        <taxon>Rhododendron</taxon>
    </lineage>
</organism>
<dbReference type="EMBL" id="CM046388">
    <property type="protein sequence ID" value="KAI8572107.1"/>
    <property type="molecule type" value="Genomic_DNA"/>
</dbReference>
<dbReference type="Proteomes" id="UP001062846">
    <property type="component" value="Chromosome 1"/>
</dbReference>
<sequence>MKAKEDRARAIEASAYKAKRERKERKEPLKDAEAEERSRAEVQWRRVTAMAKARVVARPDFLEEAYMPPTPHLFAPSGFAAYMPRRTKYKAELVLIDPKTHILNT</sequence>
<evidence type="ECO:0000313" key="2">
    <source>
        <dbReference type="Proteomes" id="UP001062846"/>
    </source>
</evidence>
<comment type="caution">
    <text evidence="1">The sequence shown here is derived from an EMBL/GenBank/DDBJ whole genome shotgun (WGS) entry which is preliminary data.</text>
</comment>
<gene>
    <name evidence="1" type="ORF">RHMOL_Rhmol01G0172700</name>
</gene>
<keyword evidence="2" id="KW-1185">Reference proteome</keyword>